<dbReference type="PANTHER" id="PTHR43132:SF2">
    <property type="entry name" value="ARSENICAL RESISTANCE OPERON REPRESSOR ARSR-RELATED"/>
    <property type="match status" value="1"/>
</dbReference>
<evidence type="ECO:0000256" key="2">
    <source>
        <dbReference type="ARBA" id="ARBA00023125"/>
    </source>
</evidence>
<dbReference type="Gene3D" id="1.10.10.10">
    <property type="entry name" value="Winged helix-like DNA-binding domain superfamily/Winged helix DNA-binding domain"/>
    <property type="match status" value="1"/>
</dbReference>
<evidence type="ECO:0000256" key="3">
    <source>
        <dbReference type="ARBA" id="ARBA00023163"/>
    </source>
</evidence>
<evidence type="ECO:0000313" key="6">
    <source>
        <dbReference type="Proteomes" id="UP000254821"/>
    </source>
</evidence>
<proteinExistence type="predicted"/>
<organism evidence="5 6">
    <name type="scientific">Hafnia alvei</name>
    <dbReference type="NCBI Taxonomy" id="569"/>
    <lineage>
        <taxon>Bacteria</taxon>
        <taxon>Pseudomonadati</taxon>
        <taxon>Pseudomonadota</taxon>
        <taxon>Gammaproteobacteria</taxon>
        <taxon>Enterobacterales</taxon>
        <taxon>Hafniaceae</taxon>
        <taxon>Hafnia</taxon>
    </lineage>
</organism>
<dbReference type="AlphaFoldDB" id="A0A377TFV5"/>
<dbReference type="GO" id="GO:0003677">
    <property type="term" value="F:DNA binding"/>
    <property type="evidence" value="ECO:0007669"/>
    <property type="project" value="UniProtKB-KW"/>
</dbReference>
<protein>
    <submittedName>
        <fullName evidence="5">Helix-turn-helix domain</fullName>
    </submittedName>
</protein>
<evidence type="ECO:0000256" key="1">
    <source>
        <dbReference type="ARBA" id="ARBA00023015"/>
    </source>
</evidence>
<dbReference type="RefSeq" id="WP_043495662.1">
    <property type="nucleotide sequence ID" value="NZ_CP139993.1"/>
</dbReference>
<dbReference type="SMART" id="SM00418">
    <property type="entry name" value="HTH_ARSR"/>
    <property type="match status" value="1"/>
</dbReference>
<dbReference type="PANTHER" id="PTHR43132">
    <property type="entry name" value="ARSENICAL RESISTANCE OPERON REPRESSOR ARSR-RELATED"/>
    <property type="match status" value="1"/>
</dbReference>
<dbReference type="EMBL" id="UGHP01000002">
    <property type="protein sequence ID" value="STS21027.1"/>
    <property type="molecule type" value="Genomic_DNA"/>
</dbReference>
<dbReference type="SUPFAM" id="SSF46785">
    <property type="entry name" value="Winged helix' DNA-binding domain"/>
    <property type="match status" value="1"/>
</dbReference>
<dbReference type="Pfam" id="PF12840">
    <property type="entry name" value="HTH_20"/>
    <property type="match status" value="1"/>
</dbReference>
<sequence length="109" mass="11954">MNIASAAAALKELGHQTRLAIYKELVRAGPGGLPVGDLQKRIQIPASTLSHHLSALISVGLIRQERQGRTLFCHSRYEQLEELMAFLIDECCAGSSLSLSDKSNKKHEE</sequence>
<dbReference type="InterPro" id="IPR001845">
    <property type="entry name" value="HTH_ArsR_DNA-bd_dom"/>
</dbReference>
<dbReference type="PROSITE" id="PS50987">
    <property type="entry name" value="HTH_ARSR_2"/>
    <property type="match status" value="1"/>
</dbReference>
<keyword evidence="3" id="KW-0804">Transcription</keyword>
<dbReference type="Proteomes" id="UP000254821">
    <property type="component" value="Unassembled WGS sequence"/>
</dbReference>
<dbReference type="InterPro" id="IPR011991">
    <property type="entry name" value="ArsR-like_HTH"/>
</dbReference>
<keyword evidence="2" id="KW-0238">DNA-binding</keyword>
<dbReference type="InterPro" id="IPR036390">
    <property type="entry name" value="WH_DNA-bd_sf"/>
</dbReference>
<keyword evidence="1" id="KW-0805">Transcription regulation</keyword>
<dbReference type="CDD" id="cd00090">
    <property type="entry name" value="HTH_ARSR"/>
    <property type="match status" value="1"/>
</dbReference>
<dbReference type="InterPro" id="IPR036388">
    <property type="entry name" value="WH-like_DNA-bd_sf"/>
</dbReference>
<accession>A0A377TFV5</accession>
<evidence type="ECO:0000313" key="5">
    <source>
        <dbReference type="EMBL" id="STS21027.1"/>
    </source>
</evidence>
<name>A0A377TFV5_HAFAL</name>
<gene>
    <name evidence="5" type="ORF">NCTC8105_05176</name>
</gene>
<dbReference type="NCBIfam" id="NF033788">
    <property type="entry name" value="HTH_metalloreg"/>
    <property type="match status" value="1"/>
</dbReference>
<dbReference type="InterPro" id="IPR051011">
    <property type="entry name" value="Metal_resp_trans_reg"/>
</dbReference>
<dbReference type="PRINTS" id="PR00778">
    <property type="entry name" value="HTHARSR"/>
</dbReference>
<dbReference type="GO" id="GO:0003700">
    <property type="term" value="F:DNA-binding transcription factor activity"/>
    <property type="evidence" value="ECO:0007669"/>
    <property type="project" value="InterPro"/>
</dbReference>
<feature type="domain" description="HTH arsR-type" evidence="4">
    <location>
        <begin position="1"/>
        <end position="95"/>
    </location>
</feature>
<reference evidence="5 6" key="1">
    <citation type="submission" date="2018-06" db="EMBL/GenBank/DDBJ databases">
        <authorList>
            <consortium name="Pathogen Informatics"/>
            <person name="Doyle S."/>
        </authorList>
    </citation>
    <scope>NUCLEOTIDE SEQUENCE [LARGE SCALE GENOMIC DNA]</scope>
    <source>
        <strain evidence="5 6">NCTC8105</strain>
    </source>
</reference>
<evidence type="ECO:0000259" key="4">
    <source>
        <dbReference type="PROSITE" id="PS50987"/>
    </source>
</evidence>